<dbReference type="VEuPathDB" id="FungiDB:TEQG_04630"/>
<dbReference type="eggNOG" id="ENOG502S7BG">
    <property type="taxonomic scope" value="Eukaryota"/>
</dbReference>
<dbReference type="AlphaFoldDB" id="F2PUQ3"/>
<gene>
    <name evidence="2" type="ORF">TEQG_04630</name>
</gene>
<sequence>MDYLSSICRNFTTFITLQNISRQKQKISTVCEAIPRNRLLRTMLSPPSTGRPQGNRQPLKRKVNKYQSLVPLTPETPSAGRKRRIVQKGKFGQSNGEAANSDDGVSSHVEAEQRPSKRLRVYLRPPKPPSQKSFHTSSCYDSELDGSTLIEDGQGSKAKVSSLSRDDLSTSASDTSSGSEDVESSVSLEDRQRVFDKATEVIKNKTHTPVLQTPRSKQHRRRNPSRLSCSAEVYRPSPKIVDKNLSKQIVRRDAHESDLSEEEIYDSKYSTKREIKRDLDIEFRMEKARRWAAAVEGPSGNWADAERDMYFRLAMRGFESVLPHSWKMDFMTLPDSLFNPANDHTAYISSRNEFRGMKYFNNLVTLGGRVRDRITCHLPPEKVIKQYLCTYLQWTLRDIDMQKRPRFTPPYSVYTLKPNQITRDAVNIMNSKLVAVAKDYQNAWRLTPSIESDNGTGDHFEACPQYQDRTFPVITGYLICGPVVVLMTLDSDPETFSTLDAKISGRLMSRFDFSEYGQDVWNALAIAIAAARMRKTIAQCEQEGTGDLMWMADSVPDSPDEDL</sequence>
<feature type="compositionally biased region" description="Polar residues" evidence="1">
    <location>
        <begin position="130"/>
        <end position="140"/>
    </location>
</feature>
<evidence type="ECO:0000313" key="2">
    <source>
        <dbReference type="EMBL" id="EGE05621.1"/>
    </source>
</evidence>
<dbReference type="EMBL" id="DS995741">
    <property type="protein sequence ID" value="EGE05621.1"/>
    <property type="molecule type" value="Genomic_DNA"/>
</dbReference>
<evidence type="ECO:0000313" key="3">
    <source>
        <dbReference type="Proteomes" id="UP000009169"/>
    </source>
</evidence>
<keyword evidence="3" id="KW-1185">Reference proteome</keyword>
<reference evidence="3" key="1">
    <citation type="journal article" date="2012" name="MBio">
        <title>Comparative genome analysis of Trichophyton rubrum and related dermatophytes reveals candidate genes involved in infection.</title>
        <authorList>
            <person name="Martinez D.A."/>
            <person name="Oliver B.G."/>
            <person name="Graeser Y."/>
            <person name="Goldberg J.M."/>
            <person name="Li W."/>
            <person name="Martinez-Rossi N.M."/>
            <person name="Monod M."/>
            <person name="Shelest E."/>
            <person name="Barton R.C."/>
            <person name="Birch E."/>
            <person name="Brakhage A.A."/>
            <person name="Chen Z."/>
            <person name="Gurr S.J."/>
            <person name="Heiman D."/>
            <person name="Heitman J."/>
            <person name="Kosti I."/>
            <person name="Rossi A."/>
            <person name="Saif S."/>
            <person name="Samalova M."/>
            <person name="Saunders C.W."/>
            <person name="Shea T."/>
            <person name="Summerbell R.C."/>
            <person name="Xu J."/>
            <person name="Young S."/>
            <person name="Zeng Q."/>
            <person name="Birren B.W."/>
            <person name="Cuomo C.A."/>
            <person name="White T.C."/>
        </authorList>
    </citation>
    <scope>NUCLEOTIDE SEQUENCE [LARGE SCALE GENOMIC DNA]</scope>
    <source>
        <strain evidence="3">ATCC MYA-4606 / CBS 127.97</strain>
    </source>
</reference>
<protein>
    <submittedName>
        <fullName evidence="2">Uncharacterized protein</fullName>
    </submittedName>
</protein>
<accession>F2PUQ3</accession>
<organism evidence="2 3">
    <name type="scientific">Trichophyton equinum (strain ATCC MYA-4606 / CBS 127.97)</name>
    <name type="common">Horse ringworm fungus</name>
    <dbReference type="NCBI Taxonomy" id="559882"/>
    <lineage>
        <taxon>Eukaryota</taxon>
        <taxon>Fungi</taxon>
        <taxon>Dikarya</taxon>
        <taxon>Ascomycota</taxon>
        <taxon>Pezizomycotina</taxon>
        <taxon>Eurotiomycetes</taxon>
        <taxon>Eurotiomycetidae</taxon>
        <taxon>Onygenales</taxon>
        <taxon>Arthrodermataceae</taxon>
        <taxon>Trichophyton</taxon>
    </lineage>
</organism>
<proteinExistence type="predicted"/>
<dbReference type="Proteomes" id="UP000009169">
    <property type="component" value="Unassembled WGS sequence"/>
</dbReference>
<dbReference type="OrthoDB" id="5286775at2759"/>
<evidence type="ECO:0000256" key="1">
    <source>
        <dbReference type="SAM" id="MobiDB-lite"/>
    </source>
</evidence>
<name>F2PUQ3_TRIEC</name>
<dbReference type="HOGENOM" id="CLU_457069_0_0_1"/>
<feature type="region of interest" description="Disordered" evidence="1">
    <location>
        <begin position="71"/>
        <end position="190"/>
    </location>
</feature>
<feature type="compositionally biased region" description="Low complexity" evidence="1">
    <location>
        <begin position="169"/>
        <end position="187"/>
    </location>
</feature>